<dbReference type="InterPro" id="IPR021027">
    <property type="entry name" value="Transposase_put_HTH"/>
</dbReference>
<evidence type="ECO:0000256" key="7">
    <source>
        <dbReference type="ARBA" id="ARBA00023172"/>
    </source>
</evidence>
<protein>
    <submittedName>
        <fullName evidence="11">Putative transposase</fullName>
    </submittedName>
</protein>
<comment type="similarity">
    <text evidence="2">In the N-terminal section; belongs to the transposase 2 family.</text>
</comment>
<dbReference type="GO" id="GO:0003677">
    <property type="term" value="F:DNA binding"/>
    <property type="evidence" value="ECO:0007669"/>
    <property type="project" value="UniProtKB-KW"/>
</dbReference>
<comment type="caution">
    <text evidence="11">The sequence shown here is derived from an EMBL/GenBank/DDBJ whole genome shotgun (WGS) entry which is preliminary data.</text>
</comment>
<organism evidence="11 12">
    <name type="scientific">Kribbella caucasensis</name>
    <dbReference type="NCBI Taxonomy" id="2512215"/>
    <lineage>
        <taxon>Bacteria</taxon>
        <taxon>Bacillati</taxon>
        <taxon>Actinomycetota</taxon>
        <taxon>Actinomycetes</taxon>
        <taxon>Propionibacteriales</taxon>
        <taxon>Kribbellaceae</taxon>
        <taxon>Kribbella</taxon>
    </lineage>
</organism>
<evidence type="ECO:0000256" key="1">
    <source>
        <dbReference type="ARBA" id="ARBA00008761"/>
    </source>
</evidence>
<sequence length="403" mass="44650">MAVCVLVSMVRYRYRVYPTAPQRQVLARVFGCVRVVFNDSLRLRQAAYEAGEKLTDTEIQRRVVTLAKTTPERVWLAEAPSVALVQACNDARRAYRNWFDSLSGRRKGRKIGRPRFRKKANRQSIRLTRNGFSLRGERLYVAKVGELKVRWSRDLPSVPSSVTVVMEPDGRYYASFVVEVADTPLPKVERQVGVDLGLSTFATVAATDGSTEKVENPRHLRKAERRLVHAQKALSRKQKGSANRNKARCRVAVLHRKVRDSRADHAHKTAHRLIRDNQAVHVEDLSIAGLGRTRLAKSVHDAGWGQFLRVLEDKAARFGRTVTKVDRWFPSTQLCSVCGGLGGKKPLSVREWECGCGAVHDRDENAARNILAAGQAATACGDGVSPDVGPAVVGEAGTPRSAA</sequence>
<dbReference type="NCBIfam" id="TIGR01766">
    <property type="entry name" value="IS200/IS605 family accessory protein TnpB-like domain"/>
    <property type="match status" value="1"/>
</dbReference>
<keyword evidence="5" id="KW-0862">Zinc</keyword>
<accession>A0A4R6KNT1</accession>
<evidence type="ECO:0000256" key="5">
    <source>
        <dbReference type="ARBA" id="ARBA00022833"/>
    </source>
</evidence>
<dbReference type="Pfam" id="PF07282">
    <property type="entry name" value="Cas12f1-like_TNB"/>
    <property type="match status" value="1"/>
</dbReference>
<dbReference type="Proteomes" id="UP000295388">
    <property type="component" value="Unassembled WGS sequence"/>
</dbReference>
<evidence type="ECO:0000259" key="9">
    <source>
        <dbReference type="Pfam" id="PF07282"/>
    </source>
</evidence>
<keyword evidence="6" id="KW-0238">DNA-binding</keyword>
<keyword evidence="12" id="KW-1185">Reference proteome</keyword>
<reference evidence="11 12" key="1">
    <citation type="submission" date="2019-03" db="EMBL/GenBank/DDBJ databases">
        <title>Genomic Encyclopedia of Type Strains, Phase III (KMG-III): the genomes of soil and plant-associated and newly described type strains.</title>
        <authorList>
            <person name="Whitman W."/>
        </authorList>
    </citation>
    <scope>NUCLEOTIDE SEQUENCE [LARGE SCALE GENOMIC DNA]</scope>
    <source>
        <strain evidence="11 12">VKM Ac-2527</strain>
    </source>
</reference>
<dbReference type="InterPro" id="IPR051399">
    <property type="entry name" value="RNA-guided_DNA_endo/Transpos"/>
</dbReference>
<dbReference type="AlphaFoldDB" id="A0A4R6KNT1"/>
<evidence type="ECO:0000313" key="12">
    <source>
        <dbReference type="Proteomes" id="UP000295388"/>
    </source>
</evidence>
<dbReference type="PANTHER" id="PTHR30405">
    <property type="entry name" value="TRANSPOSASE"/>
    <property type="match status" value="1"/>
</dbReference>
<keyword evidence="7" id="KW-0233">DNA recombination</keyword>
<dbReference type="EMBL" id="SNWQ01000002">
    <property type="protein sequence ID" value="TDO52315.1"/>
    <property type="molecule type" value="Genomic_DNA"/>
</dbReference>
<evidence type="ECO:0000259" key="8">
    <source>
        <dbReference type="Pfam" id="PF01385"/>
    </source>
</evidence>
<keyword evidence="3" id="KW-0815">Transposition</keyword>
<evidence type="ECO:0000256" key="2">
    <source>
        <dbReference type="ARBA" id="ARBA00011044"/>
    </source>
</evidence>
<feature type="domain" description="Probable transposase IS891/IS1136/IS1341" evidence="8">
    <location>
        <begin position="175"/>
        <end position="290"/>
    </location>
</feature>
<dbReference type="GO" id="GO:0046872">
    <property type="term" value="F:metal ion binding"/>
    <property type="evidence" value="ECO:0007669"/>
    <property type="project" value="UniProtKB-KW"/>
</dbReference>
<feature type="domain" description="Cas12f1-like TNB" evidence="9">
    <location>
        <begin position="304"/>
        <end position="370"/>
    </location>
</feature>
<dbReference type="NCBIfam" id="NF040570">
    <property type="entry name" value="guided_TnpB"/>
    <property type="match status" value="1"/>
</dbReference>
<dbReference type="Pfam" id="PF01385">
    <property type="entry name" value="OrfB_IS605"/>
    <property type="match status" value="1"/>
</dbReference>
<keyword evidence="4" id="KW-0479">Metal-binding</keyword>
<evidence type="ECO:0000256" key="4">
    <source>
        <dbReference type="ARBA" id="ARBA00022723"/>
    </source>
</evidence>
<evidence type="ECO:0000256" key="3">
    <source>
        <dbReference type="ARBA" id="ARBA00022578"/>
    </source>
</evidence>
<dbReference type="InterPro" id="IPR010095">
    <property type="entry name" value="Cas12f1-like_TNB"/>
</dbReference>
<evidence type="ECO:0000256" key="6">
    <source>
        <dbReference type="ARBA" id="ARBA00023125"/>
    </source>
</evidence>
<dbReference type="GO" id="GO:0032196">
    <property type="term" value="P:transposition"/>
    <property type="evidence" value="ECO:0007669"/>
    <property type="project" value="UniProtKB-KW"/>
</dbReference>
<dbReference type="GO" id="GO:0006310">
    <property type="term" value="P:DNA recombination"/>
    <property type="evidence" value="ECO:0007669"/>
    <property type="project" value="UniProtKB-KW"/>
</dbReference>
<dbReference type="InterPro" id="IPR001959">
    <property type="entry name" value="Transposase"/>
</dbReference>
<dbReference type="Pfam" id="PF12323">
    <property type="entry name" value="HTH_OrfB_IS605"/>
    <property type="match status" value="1"/>
</dbReference>
<evidence type="ECO:0000313" key="11">
    <source>
        <dbReference type="EMBL" id="TDO52315.1"/>
    </source>
</evidence>
<name>A0A4R6KNT1_9ACTN</name>
<evidence type="ECO:0000259" key="10">
    <source>
        <dbReference type="Pfam" id="PF12323"/>
    </source>
</evidence>
<dbReference type="PANTHER" id="PTHR30405:SF25">
    <property type="entry name" value="RNA-GUIDED DNA ENDONUCLEASE INSQ-RELATED"/>
    <property type="match status" value="1"/>
</dbReference>
<proteinExistence type="inferred from homology"/>
<gene>
    <name evidence="11" type="ORF">EV643_102152</name>
</gene>
<comment type="similarity">
    <text evidence="1">In the C-terminal section; belongs to the transposase 35 family.</text>
</comment>
<feature type="domain" description="Transposase putative helix-turn-helix" evidence="10">
    <location>
        <begin position="11"/>
        <end position="53"/>
    </location>
</feature>